<protein>
    <recommendedName>
        <fullName evidence="3">Tyr recombinase domain-containing protein</fullName>
    </recommendedName>
</protein>
<reference evidence="1 2" key="1">
    <citation type="submission" date="2014-09" db="EMBL/GenBank/DDBJ databases">
        <authorList>
            <person name="Ellenberger Sabrina"/>
        </authorList>
    </citation>
    <scope>NUCLEOTIDE SEQUENCE [LARGE SCALE GENOMIC DNA]</scope>
    <source>
        <strain evidence="1 2">CBS 412.66</strain>
    </source>
</reference>
<dbReference type="STRING" id="35722.A0A0B7NTD3"/>
<evidence type="ECO:0008006" key="3">
    <source>
        <dbReference type="Google" id="ProtNLM"/>
    </source>
</evidence>
<dbReference type="EMBL" id="LN733835">
    <property type="protein sequence ID" value="CEP18503.1"/>
    <property type="molecule type" value="Genomic_DNA"/>
</dbReference>
<proteinExistence type="predicted"/>
<evidence type="ECO:0000313" key="1">
    <source>
        <dbReference type="EMBL" id="CEP18503.1"/>
    </source>
</evidence>
<organism evidence="1 2">
    <name type="scientific">Parasitella parasitica</name>
    <dbReference type="NCBI Taxonomy" id="35722"/>
    <lineage>
        <taxon>Eukaryota</taxon>
        <taxon>Fungi</taxon>
        <taxon>Fungi incertae sedis</taxon>
        <taxon>Mucoromycota</taxon>
        <taxon>Mucoromycotina</taxon>
        <taxon>Mucoromycetes</taxon>
        <taxon>Mucorales</taxon>
        <taxon>Mucorineae</taxon>
        <taxon>Mucoraceae</taxon>
        <taxon>Parasitella</taxon>
    </lineage>
</organism>
<sequence length="119" mass="13382">MTRQAPPVPIHRPTIDISLALIFARSIASRSTTSIKLLQQKLAFLLAMAAFLRPSDLARIPYVSCSITDGGCFNFNVVAPKETRNKRRIIKSFKIHPHVCPMLNFVRYNASRLFAITLV</sequence>
<gene>
    <name evidence="1" type="primary">PARPA_12807.1 scaffold 45468</name>
</gene>
<dbReference type="AlphaFoldDB" id="A0A0B7NTD3"/>
<accession>A0A0B7NTD3</accession>
<dbReference type="Proteomes" id="UP000054107">
    <property type="component" value="Unassembled WGS sequence"/>
</dbReference>
<evidence type="ECO:0000313" key="2">
    <source>
        <dbReference type="Proteomes" id="UP000054107"/>
    </source>
</evidence>
<name>A0A0B7NTD3_9FUNG</name>
<keyword evidence="2" id="KW-1185">Reference proteome</keyword>
<dbReference type="OrthoDB" id="2288922at2759"/>